<dbReference type="AlphaFoldDB" id="A0A0H1B2A5"/>
<keyword evidence="4" id="KW-0336">GPI-anchor</keyword>
<evidence type="ECO:0000256" key="17">
    <source>
        <dbReference type="PIRSR" id="PIRSR037299-1"/>
    </source>
</evidence>
<evidence type="ECO:0000256" key="11">
    <source>
        <dbReference type="ARBA" id="ARBA00023180"/>
    </source>
</evidence>
<evidence type="ECO:0000256" key="20">
    <source>
        <dbReference type="SAM" id="SignalP"/>
    </source>
</evidence>
<evidence type="ECO:0000313" key="22">
    <source>
        <dbReference type="EMBL" id="KLJ05490.1"/>
    </source>
</evidence>
<reference evidence="23" key="1">
    <citation type="journal article" date="2015" name="PLoS Genet.">
        <title>The dynamic genome and transcriptome of the human fungal pathogen Blastomyces and close relative Emmonsia.</title>
        <authorList>
            <person name="Munoz J.F."/>
            <person name="Gauthier G.M."/>
            <person name="Desjardins C.A."/>
            <person name="Gallo J.E."/>
            <person name="Holder J."/>
            <person name="Sullivan T.D."/>
            <person name="Marty A.J."/>
            <person name="Carmen J.C."/>
            <person name="Chen Z."/>
            <person name="Ding L."/>
            <person name="Gujja S."/>
            <person name="Magrini V."/>
            <person name="Misas E."/>
            <person name="Mitreva M."/>
            <person name="Priest M."/>
            <person name="Saif S."/>
            <person name="Whiston E.A."/>
            <person name="Young S."/>
            <person name="Zeng Q."/>
            <person name="Goldman W.E."/>
            <person name="Mardis E.R."/>
            <person name="Taylor J.W."/>
            <person name="McEwen J.G."/>
            <person name="Clay O.K."/>
            <person name="Klein B.S."/>
            <person name="Cuomo C.A."/>
        </authorList>
    </citation>
    <scope>NUCLEOTIDE SEQUENCE [LARGE SCALE GENOMIC DNA]</scope>
    <source>
        <strain evidence="23">UAMH 139</strain>
    </source>
</reference>
<evidence type="ECO:0000313" key="23">
    <source>
        <dbReference type="Proteomes" id="UP000053573"/>
    </source>
</evidence>
<keyword evidence="11" id="KW-0325">Glycoprotein</keyword>
<evidence type="ECO:0000256" key="3">
    <source>
        <dbReference type="ARBA" id="ARBA00004589"/>
    </source>
</evidence>
<dbReference type="GO" id="GO:0098552">
    <property type="term" value="C:side of membrane"/>
    <property type="evidence" value="ECO:0007669"/>
    <property type="project" value="UniProtKB-KW"/>
</dbReference>
<dbReference type="InterPro" id="IPR017168">
    <property type="entry name" value="CHR-like"/>
</dbReference>
<dbReference type="InterPro" id="IPR050546">
    <property type="entry name" value="Glycosyl_Hydrlase_16"/>
</dbReference>
<accession>A0A0H1B2A5</accession>
<dbReference type="PANTHER" id="PTHR10963:SF68">
    <property type="entry name" value="GLYCOSIDASE CRH1-RELATED"/>
    <property type="match status" value="1"/>
</dbReference>
<dbReference type="GO" id="GO:0031505">
    <property type="term" value="P:fungal-type cell wall organization"/>
    <property type="evidence" value="ECO:0007669"/>
    <property type="project" value="TreeGrafter"/>
</dbReference>
<comment type="subcellular location">
    <subcellularLocation>
        <location evidence="2">Cell envelope</location>
    </subcellularLocation>
    <subcellularLocation>
        <location evidence="3">Membrane</location>
        <topology evidence="3">Lipid-anchor</topology>
        <topology evidence="3">GPI-anchor</topology>
    </subcellularLocation>
</comment>
<evidence type="ECO:0000256" key="16">
    <source>
        <dbReference type="PIRNR" id="PIRNR037299"/>
    </source>
</evidence>
<evidence type="ECO:0000256" key="18">
    <source>
        <dbReference type="PIRSR" id="PIRSR037299-2"/>
    </source>
</evidence>
<keyword evidence="14" id="KW-0961">Cell wall biogenesis/degradation</keyword>
<evidence type="ECO:0000256" key="5">
    <source>
        <dbReference type="ARBA" id="ARBA00022676"/>
    </source>
</evidence>
<evidence type="ECO:0000256" key="10">
    <source>
        <dbReference type="ARBA" id="ARBA00023157"/>
    </source>
</evidence>
<dbReference type="Pfam" id="PF00722">
    <property type="entry name" value="Glyco_hydro_16"/>
    <property type="match status" value="1"/>
</dbReference>
<keyword evidence="13" id="KW-0326">Glycosidase</keyword>
<feature type="active site" description="Nucleophile" evidence="17">
    <location>
        <position position="119"/>
    </location>
</feature>
<keyword evidence="9 16" id="KW-0472">Membrane</keyword>
<feature type="signal peptide" evidence="20">
    <location>
        <begin position="1"/>
        <end position="18"/>
    </location>
</feature>
<evidence type="ECO:0000256" key="14">
    <source>
        <dbReference type="ARBA" id="ARBA00023316"/>
    </source>
</evidence>
<dbReference type="Gene3D" id="2.60.120.200">
    <property type="match status" value="1"/>
</dbReference>
<feature type="disulfide bond" evidence="18">
    <location>
        <begin position="24"/>
        <end position="31"/>
    </location>
</feature>
<comment type="caution">
    <text evidence="22">The sequence shown here is derived from an EMBL/GenBank/DDBJ whole genome shotgun (WGS) entry which is preliminary data.</text>
</comment>
<dbReference type="GO" id="GO:0016757">
    <property type="term" value="F:glycosyltransferase activity"/>
    <property type="evidence" value="ECO:0007669"/>
    <property type="project" value="UniProtKB-KW"/>
</dbReference>
<evidence type="ECO:0000256" key="6">
    <source>
        <dbReference type="ARBA" id="ARBA00022679"/>
    </source>
</evidence>
<dbReference type="CDD" id="cd02183">
    <property type="entry name" value="GH16_fungal_CRH1_transglycosylase"/>
    <property type="match status" value="1"/>
</dbReference>
<feature type="region of interest" description="Disordered" evidence="19">
    <location>
        <begin position="260"/>
        <end position="361"/>
    </location>
</feature>
<sequence>MKLPLLAVAFCHFSRVLAQTYTECDPLQKSCPPNPALGKSIEIDLAKGLSDDWDTSKDIKYGSDGGSFTIEKDGMKAEIHSNFYIMFGKVEVTLKSSPGKGIVSSVVLQSEVGDEVDLEWIGGDNMQVQTNYYAKRNLDHTRGGFHPSPDNQNTFRTYSIDWDSERIIWKIDGNTVRVAESAAGNYPQTPSYIKIGNWAGGDPAQNAKGTVEWAGGPVDYSLAPFTMQVKSIKVADYSTGKEYVYTDKTGSWQSIKAVDGKVNGHGQNDGTDPSPTTTASTIVSTTATPSQTSCDSKGSPDATCSNGPSRSTEPTPPKGTDPNNGGDRTNGTTLTGTSTSTSTSTSTADPNNPEAPSSASGQGHLQIFVGIGCTLFGALMAVL</sequence>
<keyword evidence="10 18" id="KW-1015">Disulfide bond</keyword>
<feature type="compositionally biased region" description="Low complexity" evidence="19">
    <location>
        <begin position="320"/>
        <end position="352"/>
    </location>
</feature>
<keyword evidence="7 20" id="KW-0732">Signal</keyword>
<dbReference type="STRING" id="2060906.A0A0H1B2A5"/>
<dbReference type="GO" id="GO:0008843">
    <property type="term" value="F:endochitinase activity"/>
    <property type="evidence" value="ECO:0007669"/>
    <property type="project" value="UniProtKB-EC"/>
</dbReference>
<feature type="active site" description="Nucleophile" evidence="17">
    <location>
        <position position="115"/>
    </location>
</feature>
<evidence type="ECO:0000256" key="2">
    <source>
        <dbReference type="ARBA" id="ARBA00004196"/>
    </source>
</evidence>
<evidence type="ECO:0000256" key="13">
    <source>
        <dbReference type="ARBA" id="ARBA00023295"/>
    </source>
</evidence>
<dbReference type="PANTHER" id="PTHR10963">
    <property type="entry name" value="GLYCOSYL HYDROLASE-RELATED"/>
    <property type="match status" value="1"/>
</dbReference>
<comment type="similarity">
    <text evidence="15">Belongs to the glycosyl hydrolase 16 family. CRH1 subfamily.</text>
</comment>
<gene>
    <name evidence="22" type="ORF">EMPG_11024</name>
</gene>
<feature type="chain" id="PRO_5005199213" description="Crh-like protein" evidence="20">
    <location>
        <begin position="19"/>
        <end position="383"/>
    </location>
</feature>
<keyword evidence="12" id="KW-0449">Lipoprotein</keyword>
<dbReference type="InterPro" id="IPR000757">
    <property type="entry name" value="Beta-glucanase-like"/>
</dbReference>
<dbReference type="GO" id="GO:0009277">
    <property type="term" value="C:fungal-type cell wall"/>
    <property type="evidence" value="ECO:0007669"/>
    <property type="project" value="TreeGrafter"/>
</dbReference>
<dbReference type="PROSITE" id="PS51762">
    <property type="entry name" value="GH16_2"/>
    <property type="match status" value="1"/>
</dbReference>
<dbReference type="Proteomes" id="UP000053573">
    <property type="component" value="Unassembled WGS sequence"/>
</dbReference>
<organism evidence="22 23">
    <name type="scientific">Blastomyces silverae</name>
    <dbReference type="NCBI Taxonomy" id="2060906"/>
    <lineage>
        <taxon>Eukaryota</taxon>
        <taxon>Fungi</taxon>
        <taxon>Dikarya</taxon>
        <taxon>Ascomycota</taxon>
        <taxon>Pezizomycotina</taxon>
        <taxon>Eurotiomycetes</taxon>
        <taxon>Eurotiomycetidae</taxon>
        <taxon>Onygenales</taxon>
        <taxon>Ajellomycetaceae</taxon>
        <taxon>Blastomyces</taxon>
    </lineage>
</organism>
<evidence type="ECO:0000256" key="8">
    <source>
        <dbReference type="ARBA" id="ARBA00022801"/>
    </source>
</evidence>
<evidence type="ECO:0000256" key="19">
    <source>
        <dbReference type="SAM" id="MobiDB-lite"/>
    </source>
</evidence>
<proteinExistence type="inferred from homology"/>
<dbReference type="InterPro" id="IPR013320">
    <property type="entry name" value="ConA-like_dom_sf"/>
</dbReference>
<keyword evidence="8 16" id="KW-0378">Hydrolase</keyword>
<evidence type="ECO:0000256" key="9">
    <source>
        <dbReference type="ARBA" id="ARBA00023136"/>
    </source>
</evidence>
<dbReference type="SUPFAM" id="SSF49899">
    <property type="entry name" value="Concanavalin A-like lectins/glucanases"/>
    <property type="match status" value="1"/>
</dbReference>
<comment type="catalytic activity">
    <reaction evidence="1">
        <text>Random endo-hydrolysis of N-acetyl-beta-D-glucosaminide (1-&gt;4)-beta-linkages in chitin and chitodextrins.</text>
        <dbReference type="EC" id="3.2.1.14"/>
    </reaction>
</comment>
<dbReference type="EMBL" id="LDEV01003612">
    <property type="protein sequence ID" value="KLJ05490.1"/>
    <property type="molecule type" value="Genomic_DNA"/>
</dbReference>
<feature type="compositionally biased region" description="Polar residues" evidence="19">
    <location>
        <begin position="291"/>
        <end position="313"/>
    </location>
</feature>
<evidence type="ECO:0000256" key="15">
    <source>
        <dbReference type="ARBA" id="ARBA00038074"/>
    </source>
</evidence>
<keyword evidence="23" id="KW-1185">Reference proteome</keyword>
<dbReference type="GO" id="GO:0005975">
    <property type="term" value="P:carbohydrate metabolic process"/>
    <property type="evidence" value="ECO:0007669"/>
    <property type="project" value="InterPro"/>
</dbReference>
<dbReference type="OrthoDB" id="4781at2759"/>
<evidence type="ECO:0000256" key="1">
    <source>
        <dbReference type="ARBA" id="ARBA00000822"/>
    </source>
</evidence>
<dbReference type="EC" id="3.2.-.-" evidence="16"/>
<evidence type="ECO:0000256" key="7">
    <source>
        <dbReference type="ARBA" id="ARBA00022729"/>
    </source>
</evidence>
<feature type="domain" description="GH16" evidence="21">
    <location>
        <begin position="27"/>
        <end position="222"/>
    </location>
</feature>
<name>A0A0H1B2A5_9EURO</name>
<evidence type="ECO:0000259" key="21">
    <source>
        <dbReference type="PROSITE" id="PS51762"/>
    </source>
</evidence>
<dbReference type="PIRSF" id="PIRSF037299">
    <property type="entry name" value="Glycosidase_CRH1_prd"/>
    <property type="match status" value="1"/>
</dbReference>
<evidence type="ECO:0000256" key="12">
    <source>
        <dbReference type="ARBA" id="ARBA00023288"/>
    </source>
</evidence>
<evidence type="ECO:0000256" key="4">
    <source>
        <dbReference type="ARBA" id="ARBA00022622"/>
    </source>
</evidence>
<protein>
    <recommendedName>
        <fullName evidence="16">Crh-like protein</fullName>
        <ecNumber evidence="16">3.2.-.-</ecNumber>
    </recommendedName>
</protein>
<feature type="compositionally biased region" description="Low complexity" evidence="19">
    <location>
        <begin position="273"/>
        <end position="290"/>
    </location>
</feature>
<keyword evidence="5" id="KW-0328">Glycosyltransferase</keyword>
<keyword evidence="6" id="KW-0808">Transferase</keyword>